<dbReference type="VEuPathDB" id="GiardiaDB:GL50581_1266"/>
<proteinExistence type="predicted"/>
<dbReference type="AlphaFoldDB" id="V6U568"/>
<dbReference type="InterPro" id="IPR052798">
    <property type="entry name" value="Giardia_VSA"/>
</dbReference>
<dbReference type="PANTHER" id="PTHR23275">
    <property type="entry name" value="CABRIOLET.-RELATED"/>
    <property type="match status" value="1"/>
</dbReference>
<sequence>VGALAADCGSEAAATNCDGANCETVGSTKVCIQCTAGNVPINGICKPNGDPTVSTAGCTKGSDPLDGNSKTCGKCEGDTYFLYKGGCYSTSDATGKILCATATSGACTQGAEGYFAIPEAPSSGESVVKCDNYAAGVPISTGTYKGVADCAVCTAPRKGTSSGDQQIAICNKCTGAKIVKTADGATSCIDESACSGGFFVETTASGSTSSKVCTACTDENCNVCAEAGEGKCSQCKTTGKMYLKKADGSQTGTCVDEADCKDGSTHYPDDPAKTCKSCAEGVPNCRTCTKESSGNTVTCSACLEGFFVESKSTCTACADSNCAVCDGGADQCSKCKDGFNLDSKV</sequence>
<accession>V6U568</accession>
<gene>
    <name evidence="1" type="ORF">GSB_152725</name>
</gene>
<dbReference type="SMART" id="SM00261">
    <property type="entry name" value="FU"/>
    <property type="match status" value="2"/>
</dbReference>
<comment type="caution">
    <text evidence="1">The sequence shown here is derived from an EMBL/GenBank/DDBJ whole genome shotgun (WGS) entry which is preliminary data.</text>
</comment>
<name>V6U568_GIAIN</name>
<dbReference type="EMBL" id="AHHH01000023">
    <property type="protein sequence ID" value="ESU44405.1"/>
    <property type="molecule type" value="Genomic_DNA"/>
</dbReference>
<dbReference type="Gene3D" id="2.10.220.10">
    <property type="entry name" value="Hormone Receptor, Insulin-like Growth Factor Receptor 1, Chain A, domain 2"/>
    <property type="match status" value="1"/>
</dbReference>
<dbReference type="PANTHER" id="PTHR23275:SF100">
    <property type="entry name" value="EGF-LIKE DOMAIN-CONTAINING PROTEIN"/>
    <property type="match status" value="1"/>
</dbReference>
<dbReference type="SUPFAM" id="SSF57184">
    <property type="entry name" value="Growth factor receptor domain"/>
    <property type="match status" value="2"/>
</dbReference>
<reference evidence="1 2" key="2">
    <citation type="journal article" date="2013" name="Genome Biol. Evol.">
        <title>Genome sequencing of Giardia lamblia genotypes A2 and B isolates (DH and GS) and comparative analysis with the genomes of genotypes A1 and E (WB and Pig).</title>
        <authorList>
            <person name="Adam R.D."/>
            <person name="Dahlstrom E.W."/>
            <person name="Martens C.A."/>
            <person name="Bruno D.P."/>
            <person name="Barbian K.D."/>
            <person name="Ricklefs S.M."/>
            <person name="Hernandez M.M."/>
            <person name="Narla N.P."/>
            <person name="Patel R.B."/>
            <person name="Porcella S.F."/>
            <person name="Nash T.E."/>
        </authorList>
    </citation>
    <scope>NUCLEOTIDE SEQUENCE [LARGE SCALE GENOMIC DNA]</scope>
    <source>
        <strain evidence="1 2">GS</strain>
    </source>
</reference>
<feature type="non-terminal residue" evidence="1">
    <location>
        <position position="1"/>
    </location>
</feature>
<dbReference type="OrthoDB" id="300641at2759"/>
<dbReference type="InterPro" id="IPR006212">
    <property type="entry name" value="Furin_repeat"/>
</dbReference>
<protein>
    <submittedName>
        <fullName evidence="1">Variant-specific surface protein</fullName>
    </submittedName>
</protein>
<organism evidence="1 2">
    <name type="scientific">Giardia intestinalis</name>
    <name type="common">Giardia lamblia</name>
    <dbReference type="NCBI Taxonomy" id="5741"/>
    <lineage>
        <taxon>Eukaryota</taxon>
        <taxon>Metamonada</taxon>
        <taxon>Diplomonadida</taxon>
        <taxon>Hexamitidae</taxon>
        <taxon>Giardiinae</taxon>
        <taxon>Giardia</taxon>
    </lineage>
</organism>
<evidence type="ECO:0000313" key="2">
    <source>
        <dbReference type="Proteomes" id="UP000018040"/>
    </source>
</evidence>
<dbReference type="VEuPathDB" id="GiardiaDB:GL50803_00117204"/>
<dbReference type="Proteomes" id="UP000018040">
    <property type="component" value="Unassembled WGS sequence"/>
</dbReference>
<dbReference type="InterPro" id="IPR009030">
    <property type="entry name" value="Growth_fac_rcpt_cys_sf"/>
</dbReference>
<reference evidence="2" key="1">
    <citation type="submission" date="2012-02" db="EMBL/GenBank/DDBJ databases">
        <title>Genome sequencing of Giardia lamblia Genotypes A2 and B isolates (DH and GS) and comparative analysis with the genomes of Genotypes A1 and E (WB and Pig).</title>
        <authorList>
            <person name="Adam R."/>
            <person name="Dahlstrom E."/>
            <person name="Martens C."/>
            <person name="Bruno D."/>
            <person name="Barbian K."/>
            <person name="Porcella S.F."/>
            <person name="Nash T."/>
        </authorList>
    </citation>
    <scope>NUCLEOTIDE SEQUENCE</scope>
    <source>
        <strain evidence="2">GS</strain>
    </source>
</reference>
<evidence type="ECO:0000313" key="1">
    <source>
        <dbReference type="EMBL" id="ESU44405.1"/>
    </source>
</evidence>